<feature type="coiled-coil region" evidence="1">
    <location>
        <begin position="99"/>
        <end position="216"/>
    </location>
</feature>
<protein>
    <submittedName>
        <fullName evidence="2">Uncharacterized protein</fullName>
    </submittedName>
</protein>
<dbReference type="AlphaFoldDB" id="A0A0V0QA49"/>
<comment type="caution">
    <text evidence="2">The sequence shown here is derived from an EMBL/GenBank/DDBJ whole genome shotgun (WGS) entry which is preliminary data.</text>
</comment>
<dbReference type="EMBL" id="LDAU01000223">
    <property type="protein sequence ID" value="KRW99057.1"/>
    <property type="molecule type" value="Genomic_DNA"/>
</dbReference>
<accession>A0A0V0QA49</accession>
<keyword evidence="1" id="KW-0175">Coiled coil</keyword>
<gene>
    <name evidence="2" type="ORF">PPERSA_11658</name>
</gene>
<keyword evidence="3" id="KW-1185">Reference proteome</keyword>
<evidence type="ECO:0000313" key="2">
    <source>
        <dbReference type="EMBL" id="KRW99057.1"/>
    </source>
</evidence>
<dbReference type="InParanoid" id="A0A0V0QA49"/>
<feature type="coiled-coil region" evidence="1">
    <location>
        <begin position="32"/>
        <end position="70"/>
    </location>
</feature>
<name>A0A0V0QA49_PSEPJ</name>
<evidence type="ECO:0000313" key="3">
    <source>
        <dbReference type="Proteomes" id="UP000054937"/>
    </source>
</evidence>
<evidence type="ECO:0000256" key="1">
    <source>
        <dbReference type="SAM" id="Coils"/>
    </source>
</evidence>
<organism evidence="2 3">
    <name type="scientific">Pseudocohnilembus persalinus</name>
    <name type="common">Ciliate</name>
    <dbReference type="NCBI Taxonomy" id="266149"/>
    <lineage>
        <taxon>Eukaryota</taxon>
        <taxon>Sar</taxon>
        <taxon>Alveolata</taxon>
        <taxon>Ciliophora</taxon>
        <taxon>Intramacronucleata</taxon>
        <taxon>Oligohymenophorea</taxon>
        <taxon>Scuticociliatia</taxon>
        <taxon>Philasterida</taxon>
        <taxon>Pseudocohnilembidae</taxon>
        <taxon>Pseudocohnilembus</taxon>
    </lineage>
</organism>
<dbReference type="Proteomes" id="UP000054937">
    <property type="component" value="Unassembled WGS sequence"/>
</dbReference>
<proteinExistence type="predicted"/>
<sequence>MLMMFSYSKIEIKQIESNKNQSATFKHNYKEIKTLNEKIQNYNELIQFYEKELENKNSKILNLIQNKKKQDKVISQHQLVQQKIRDKLQIQDQKLVDQINIYKQELEQRVKKISNLNKQLKMQNEIVENLNTKLLQKDEDKNNLKKEIEQEYLKLSNSLKIQKKDKEIEAKNIQIKDLEAKLEKYKIQILKQSTQLNNLQKEIQNFYLQKQQNDNKISEKANEQEDPQTQILKNIMKLLQTAQKTASITPDTLKNHVFYFEKSKNHYKSQQIKISKDSKSLKFPKKKSQKTKENNIYQVYSHLLNKEKSYHIQVKINLYGKKKQDVSFALVEDQFKDQNFSFYSQNSIFISNFNGHYGASYNYKGTFLGPQFSEFMQDDVTIFNIVFNFSQKLFYVFDGDNKTVVSYNVDDTKIQNLRFGMGFMDHQGSEALFTIEQFREI</sequence>
<reference evidence="2 3" key="1">
    <citation type="journal article" date="2015" name="Sci. Rep.">
        <title>Genome of the facultative scuticociliatosis pathogen Pseudocohnilembus persalinus provides insight into its virulence through horizontal gene transfer.</title>
        <authorList>
            <person name="Xiong J."/>
            <person name="Wang G."/>
            <person name="Cheng J."/>
            <person name="Tian M."/>
            <person name="Pan X."/>
            <person name="Warren A."/>
            <person name="Jiang C."/>
            <person name="Yuan D."/>
            <person name="Miao W."/>
        </authorList>
    </citation>
    <scope>NUCLEOTIDE SEQUENCE [LARGE SCALE GENOMIC DNA]</scope>
    <source>
        <strain evidence="2">36N120E</strain>
    </source>
</reference>